<dbReference type="Gene3D" id="1.10.10.10">
    <property type="entry name" value="Winged helix-like DNA-binding domain superfamily/Winged helix DNA-binding domain"/>
    <property type="match status" value="1"/>
</dbReference>
<dbReference type="InterPro" id="IPR000835">
    <property type="entry name" value="HTH_MarR-typ"/>
</dbReference>
<evidence type="ECO:0000256" key="3">
    <source>
        <dbReference type="ARBA" id="ARBA00023163"/>
    </source>
</evidence>
<dbReference type="AlphaFoldDB" id="A0A3D8PGI1"/>
<accession>A0A3D8PGI1</accession>
<evidence type="ECO:0000313" key="5">
    <source>
        <dbReference type="EMBL" id="RDW14752.1"/>
    </source>
</evidence>
<evidence type="ECO:0000259" key="4">
    <source>
        <dbReference type="PROSITE" id="PS50995"/>
    </source>
</evidence>
<dbReference type="GO" id="GO:0003700">
    <property type="term" value="F:DNA-binding transcription factor activity"/>
    <property type="evidence" value="ECO:0007669"/>
    <property type="project" value="InterPro"/>
</dbReference>
<dbReference type="PRINTS" id="PR00598">
    <property type="entry name" value="HTHMARR"/>
</dbReference>
<feature type="domain" description="HTH marR-type" evidence="4">
    <location>
        <begin position="7"/>
        <end position="139"/>
    </location>
</feature>
<name>A0A3D8PGI1_9RHOB</name>
<comment type="caution">
    <text evidence="5">The sequence shown here is derived from an EMBL/GenBank/DDBJ whole genome shotgun (WGS) entry which is preliminary data.</text>
</comment>
<dbReference type="SUPFAM" id="SSF46785">
    <property type="entry name" value="Winged helix' DNA-binding domain"/>
    <property type="match status" value="1"/>
</dbReference>
<dbReference type="SMART" id="SM00347">
    <property type="entry name" value="HTH_MARR"/>
    <property type="match status" value="1"/>
</dbReference>
<dbReference type="RefSeq" id="WP_115754276.1">
    <property type="nucleotide sequence ID" value="NZ_QFCQ01000003.1"/>
</dbReference>
<dbReference type="PANTHER" id="PTHR42756">
    <property type="entry name" value="TRANSCRIPTIONAL REGULATOR, MARR"/>
    <property type="match status" value="1"/>
</dbReference>
<dbReference type="EMBL" id="QFCQ01000003">
    <property type="protein sequence ID" value="RDW14752.1"/>
    <property type="molecule type" value="Genomic_DNA"/>
</dbReference>
<organism evidence="5 6">
    <name type="scientific">Paracoccus thiocyanatus</name>
    <dbReference type="NCBI Taxonomy" id="34006"/>
    <lineage>
        <taxon>Bacteria</taxon>
        <taxon>Pseudomonadati</taxon>
        <taxon>Pseudomonadota</taxon>
        <taxon>Alphaproteobacteria</taxon>
        <taxon>Rhodobacterales</taxon>
        <taxon>Paracoccaceae</taxon>
        <taxon>Paracoccus</taxon>
    </lineage>
</organism>
<dbReference type="PROSITE" id="PS50995">
    <property type="entry name" value="HTH_MARR_2"/>
    <property type="match status" value="1"/>
</dbReference>
<reference evidence="5 6" key="1">
    <citation type="submission" date="2018-05" db="EMBL/GenBank/DDBJ databases">
        <title>Whole genome sequencing of Paracoccus thiocyanatus SST.</title>
        <authorList>
            <person name="Ghosh W."/>
            <person name="Rameez M.J."/>
            <person name="Roy C."/>
        </authorList>
    </citation>
    <scope>NUCLEOTIDE SEQUENCE [LARGE SCALE GENOMIC DNA]</scope>
    <source>
        <strain evidence="5 6">SST</strain>
    </source>
</reference>
<evidence type="ECO:0000256" key="1">
    <source>
        <dbReference type="ARBA" id="ARBA00023015"/>
    </source>
</evidence>
<keyword evidence="2" id="KW-0238">DNA-binding</keyword>
<sequence length="167" mass="18420">MKMENSTRMAFSEMRRILRGTEAQARALMAKTGLTPSQLVLLQQLEGGVERTPSDLAARLGITQATTTVMIQRLEARGLLRRQRRSTDRRQTWLSLSEAGERALHVAPDGIQAKFAAEFEKLKDWEKLMVVASLTRVADMLDAEADAAPLIDSSLHLAPPTPPADKG</sequence>
<keyword evidence="3" id="KW-0804">Transcription</keyword>
<evidence type="ECO:0000256" key="2">
    <source>
        <dbReference type="ARBA" id="ARBA00023125"/>
    </source>
</evidence>
<dbReference type="Proteomes" id="UP000256679">
    <property type="component" value="Unassembled WGS sequence"/>
</dbReference>
<keyword evidence="1" id="KW-0805">Transcription regulation</keyword>
<proteinExistence type="predicted"/>
<dbReference type="PANTHER" id="PTHR42756:SF1">
    <property type="entry name" value="TRANSCRIPTIONAL REPRESSOR OF EMRAB OPERON"/>
    <property type="match status" value="1"/>
</dbReference>
<keyword evidence="6" id="KW-1185">Reference proteome</keyword>
<dbReference type="InterPro" id="IPR036390">
    <property type="entry name" value="WH_DNA-bd_sf"/>
</dbReference>
<evidence type="ECO:0000313" key="6">
    <source>
        <dbReference type="Proteomes" id="UP000256679"/>
    </source>
</evidence>
<gene>
    <name evidence="5" type="ORF">DIE28_01045</name>
</gene>
<dbReference type="GO" id="GO:0003677">
    <property type="term" value="F:DNA binding"/>
    <property type="evidence" value="ECO:0007669"/>
    <property type="project" value="UniProtKB-KW"/>
</dbReference>
<dbReference type="InterPro" id="IPR036388">
    <property type="entry name" value="WH-like_DNA-bd_sf"/>
</dbReference>
<dbReference type="Pfam" id="PF12802">
    <property type="entry name" value="MarR_2"/>
    <property type="match status" value="1"/>
</dbReference>
<protein>
    <submittedName>
        <fullName evidence="5">MarR family transcriptional regulator</fullName>
    </submittedName>
</protein>